<dbReference type="Proteomes" id="UP000663760">
    <property type="component" value="Chromosome 3"/>
</dbReference>
<dbReference type="EMBL" id="LR746266">
    <property type="protein sequence ID" value="CAA7393940.1"/>
    <property type="molecule type" value="Genomic_DNA"/>
</dbReference>
<evidence type="ECO:0000313" key="2">
    <source>
        <dbReference type="Proteomes" id="UP000663760"/>
    </source>
</evidence>
<gene>
    <name evidence="1" type="ORF">SI8410_03004628</name>
</gene>
<keyword evidence="2" id="KW-1185">Reference proteome</keyword>
<proteinExistence type="predicted"/>
<accession>A0A7I8K8B3</accession>
<dbReference type="AlphaFoldDB" id="A0A7I8K8B3"/>
<organism evidence="1 2">
    <name type="scientific">Spirodela intermedia</name>
    <name type="common">Intermediate duckweed</name>
    <dbReference type="NCBI Taxonomy" id="51605"/>
    <lineage>
        <taxon>Eukaryota</taxon>
        <taxon>Viridiplantae</taxon>
        <taxon>Streptophyta</taxon>
        <taxon>Embryophyta</taxon>
        <taxon>Tracheophyta</taxon>
        <taxon>Spermatophyta</taxon>
        <taxon>Magnoliopsida</taxon>
        <taxon>Liliopsida</taxon>
        <taxon>Araceae</taxon>
        <taxon>Lemnoideae</taxon>
        <taxon>Spirodela</taxon>
    </lineage>
</organism>
<sequence length="94" mass="11244">MKQKMVAQSSCEADGTVSWAKVPWPKVFVGARSVKELENFFWDLDYYFRVIHSPKVKNVMLPTMYLANDAKLWWRTRTEDRPAIETWEEFIREL</sequence>
<protein>
    <submittedName>
        <fullName evidence="1">Uncharacterized protein</fullName>
    </submittedName>
</protein>
<evidence type="ECO:0000313" key="1">
    <source>
        <dbReference type="EMBL" id="CAA7393940.1"/>
    </source>
</evidence>
<name>A0A7I8K8B3_SPIIN</name>
<reference evidence="1" key="1">
    <citation type="submission" date="2020-02" db="EMBL/GenBank/DDBJ databases">
        <authorList>
            <person name="Scholz U."/>
            <person name="Mascher M."/>
            <person name="Fiebig A."/>
        </authorList>
    </citation>
    <scope>NUCLEOTIDE SEQUENCE</scope>
</reference>
<dbReference type="OrthoDB" id="782535at2759"/>